<feature type="compositionally biased region" description="Basic and acidic residues" evidence="2">
    <location>
        <begin position="342"/>
        <end position="357"/>
    </location>
</feature>
<evidence type="ECO:0000256" key="2">
    <source>
        <dbReference type="SAM" id="MobiDB-lite"/>
    </source>
</evidence>
<feature type="coiled-coil region" evidence="1">
    <location>
        <begin position="90"/>
        <end position="150"/>
    </location>
</feature>
<keyword evidence="1" id="KW-0175">Coiled coil</keyword>
<accession>A0A1R2CAP8</accession>
<organism evidence="3 4">
    <name type="scientific">Stentor coeruleus</name>
    <dbReference type="NCBI Taxonomy" id="5963"/>
    <lineage>
        <taxon>Eukaryota</taxon>
        <taxon>Sar</taxon>
        <taxon>Alveolata</taxon>
        <taxon>Ciliophora</taxon>
        <taxon>Postciliodesmatophora</taxon>
        <taxon>Heterotrichea</taxon>
        <taxon>Heterotrichida</taxon>
        <taxon>Stentoridae</taxon>
        <taxon>Stentor</taxon>
    </lineage>
</organism>
<name>A0A1R2CAP8_9CILI</name>
<feature type="region of interest" description="Disordered" evidence="2">
    <location>
        <begin position="338"/>
        <end position="357"/>
    </location>
</feature>
<protein>
    <submittedName>
        <fullName evidence="3">Uncharacterized protein</fullName>
    </submittedName>
</protein>
<feature type="region of interest" description="Disordered" evidence="2">
    <location>
        <begin position="236"/>
        <end position="292"/>
    </location>
</feature>
<sequence>MSFLYEEHINSNSPSFRHELFFPAGSLNSAIDSIIEECPTKSLDENTPNEELTSIQYQMITYESLYTTLYQTKETQTDNNDNSNQDKLKIIELNKTISELKSECKKYVKQNLELREEIKATNLDIENEKISGLKEEIKRLKGRLRVHESMVEKLIYISEDLCGDSFDSSKKAVKIDFHAYNYLISKLEILRSRTKRYISKIQQLESDKYSMSELLNFYISAAKIIETQNPLKHYQSSLTPDCTNPAYTSRKSSELMENSSKTLRATPYDDSNDSKKPLSSGSENYDIKDQNLPNTVTNLKGISKLARSHTALKKAKIGTCYNISPFVPKPKKINVKMNSNKENTKDANKENIKENTIKLTKKSTEDLKKKRNRCKS</sequence>
<feature type="compositionally biased region" description="Polar residues" evidence="2">
    <location>
        <begin position="236"/>
        <end position="263"/>
    </location>
</feature>
<dbReference type="EMBL" id="MPUH01000216">
    <property type="protein sequence ID" value="OMJ86079.1"/>
    <property type="molecule type" value="Genomic_DNA"/>
</dbReference>
<evidence type="ECO:0000256" key="1">
    <source>
        <dbReference type="SAM" id="Coils"/>
    </source>
</evidence>
<proteinExistence type="predicted"/>
<comment type="caution">
    <text evidence="3">The sequence shown here is derived from an EMBL/GenBank/DDBJ whole genome shotgun (WGS) entry which is preliminary data.</text>
</comment>
<gene>
    <name evidence="3" type="ORF">SteCoe_12435</name>
</gene>
<dbReference type="AlphaFoldDB" id="A0A1R2CAP8"/>
<evidence type="ECO:0000313" key="3">
    <source>
        <dbReference type="EMBL" id="OMJ86079.1"/>
    </source>
</evidence>
<keyword evidence="4" id="KW-1185">Reference proteome</keyword>
<evidence type="ECO:0000313" key="4">
    <source>
        <dbReference type="Proteomes" id="UP000187209"/>
    </source>
</evidence>
<dbReference type="Proteomes" id="UP000187209">
    <property type="component" value="Unassembled WGS sequence"/>
</dbReference>
<reference evidence="3 4" key="1">
    <citation type="submission" date="2016-11" db="EMBL/GenBank/DDBJ databases">
        <title>The macronuclear genome of Stentor coeruleus: a giant cell with tiny introns.</title>
        <authorList>
            <person name="Slabodnick M."/>
            <person name="Ruby J.G."/>
            <person name="Reiff S.B."/>
            <person name="Swart E.C."/>
            <person name="Gosai S."/>
            <person name="Prabakaran S."/>
            <person name="Witkowska E."/>
            <person name="Larue G.E."/>
            <person name="Fisher S."/>
            <person name="Freeman R.M."/>
            <person name="Gunawardena J."/>
            <person name="Chu W."/>
            <person name="Stover N.A."/>
            <person name="Gregory B.D."/>
            <person name="Nowacki M."/>
            <person name="Derisi J."/>
            <person name="Roy S.W."/>
            <person name="Marshall W.F."/>
            <person name="Sood P."/>
        </authorList>
    </citation>
    <scope>NUCLEOTIDE SEQUENCE [LARGE SCALE GENOMIC DNA]</scope>
    <source>
        <strain evidence="3">WM001</strain>
    </source>
</reference>